<dbReference type="InterPro" id="IPR023997">
    <property type="entry name" value="TonB-dep_OMP_SusC/RagA_CS"/>
</dbReference>
<evidence type="ECO:0000259" key="12">
    <source>
        <dbReference type="Pfam" id="PF07715"/>
    </source>
</evidence>
<dbReference type="Proteomes" id="UP001596287">
    <property type="component" value="Unassembled WGS sequence"/>
</dbReference>
<dbReference type="InterPro" id="IPR008969">
    <property type="entry name" value="CarboxyPept-like_regulatory"/>
</dbReference>
<name>A0ABW1PJR5_9FLAO</name>
<dbReference type="InterPro" id="IPR023996">
    <property type="entry name" value="TonB-dep_OMP_SusC/RagA"/>
</dbReference>
<keyword evidence="4 8" id="KW-0812">Transmembrane</keyword>
<keyword evidence="6 8" id="KW-0472">Membrane</keyword>
<dbReference type="PROSITE" id="PS52016">
    <property type="entry name" value="TONB_DEPENDENT_REC_3"/>
    <property type="match status" value="1"/>
</dbReference>
<dbReference type="NCBIfam" id="TIGR04056">
    <property type="entry name" value="OMP_RagA_SusC"/>
    <property type="match status" value="1"/>
</dbReference>
<proteinExistence type="inferred from homology"/>
<keyword evidence="10" id="KW-0732">Signal</keyword>
<sequence length="1031" mass="112712">MKLKKLLFFCFSLLLSIATNAQEISIRGTIVDESGLPLPGVSVLVKGTSSGATSDLDGNYTISASPNSVLVYNYVGYTTTEQTINSRTQINVSMKVDTRNLEEVVVVGYGTQKKSVVTGAISSVKAKDIENLPITRIEQALQGRTSGVMVTGNSGQPGSSSTIRVRGTTSFGNNDPLWVIDGVIVDAGGIGFLNQSDIQSIEVLKDAASQAIYGTRAAAGVILVTTKKGQEGSLKVNYNGFSGFSAPARKLDLLNAEQYATLRNESSVAAGGNILFNDPASLGKGTDWQDAIFNNQAQRQGHEISLSGGSSKSTYYVSFGLLEQEGIVATEISKYKRKNIRINSNHKISDWFTFGQTVGYSNEKNQGIGNTNSEYGGPLSSALNLDPITPLVITDPAVAGSPLYTQPGIIRDQNGNPYGISQDVQNEITNPLAYIKTRQGNYGWSDNFVGNAFLEVQPISGLKFRTTLGGKLAYWGSDSFTPVYYLNSSTKTIQNNISTSNNRGFGWNIENTLSYTKSIEKHNFNVLAGQGSYVDNIAQGSSVTYFNIPYYNFDDAAFPGSHPQADINSSAYRGVQHRITSLFGRVNYDFNEKYLFTGIIRRDGSSRFGGNNKYGIFPSMSAGWVVTNESFWKESKTLNTLKIRGGYGTVGSDAIPDFAFVSSVGPGRNYTYGNSATSVVGYSPNQPSNPDLQWEETSQTNIGFEARLFNDFTITFDWYKKVTDNLLRQQRIPDYLGTISDPYVNIGKMNNSGFEVELGYSKKIGQVNFSVSGNATYLKNEVKELGLVSFQDSDGFQTLGSILRIQPGHAFNEFYGYSTAGIFQNQAEVDAYVGESGTLIQPNAAPGDFRFKDLNGDGKIDANDRSYIGNPTPDWTYGLTVNIDYKNFSLSILGQGVAGNQIFQGLRRLDLANANYQTAALNRWTGEGTSNSYPRIVENDPNGNFSKFSDFYLQDGDYFRIKMVQLGYTIPKEITTKAKIQNVRLYVTGENLFTFTKYTGYDPEIGGGALSIDRGQYPQARSFMFGVNLEF</sequence>
<keyword evidence="5 9" id="KW-0798">TonB box</keyword>
<dbReference type="Pfam" id="PF13715">
    <property type="entry name" value="CarbopepD_reg_2"/>
    <property type="match status" value="1"/>
</dbReference>
<dbReference type="Pfam" id="PF07715">
    <property type="entry name" value="Plug"/>
    <property type="match status" value="1"/>
</dbReference>
<keyword evidence="7 8" id="KW-0998">Cell outer membrane</keyword>
<keyword evidence="2 8" id="KW-0813">Transport</keyword>
<evidence type="ECO:0000256" key="3">
    <source>
        <dbReference type="ARBA" id="ARBA00022452"/>
    </source>
</evidence>
<protein>
    <submittedName>
        <fullName evidence="13">SusC/RagA family TonB-linked outer membrane protein</fullName>
    </submittedName>
</protein>
<feature type="domain" description="TonB-dependent receptor plug" evidence="12">
    <location>
        <begin position="115"/>
        <end position="221"/>
    </location>
</feature>
<evidence type="ECO:0000256" key="6">
    <source>
        <dbReference type="ARBA" id="ARBA00023136"/>
    </source>
</evidence>
<dbReference type="InterPro" id="IPR012910">
    <property type="entry name" value="Plug_dom"/>
</dbReference>
<dbReference type="InterPro" id="IPR039426">
    <property type="entry name" value="TonB-dep_rcpt-like"/>
</dbReference>
<reference evidence="14" key="1">
    <citation type="journal article" date="2019" name="Int. J. Syst. Evol. Microbiol.">
        <title>The Global Catalogue of Microorganisms (GCM) 10K type strain sequencing project: providing services to taxonomists for standard genome sequencing and annotation.</title>
        <authorList>
            <consortium name="The Broad Institute Genomics Platform"/>
            <consortium name="The Broad Institute Genome Sequencing Center for Infectious Disease"/>
            <person name="Wu L."/>
            <person name="Ma J."/>
        </authorList>
    </citation>
    <scope>NUCLEOTIDE SEQUENCE [LARGE SCALE GENOMIC DNA]</scope>
    <source>
        <strain evidence="14">CCUG 49679</strain>
    </source>
</reference>
<evidence type="ECO:0000313" key="14">
    <source>
        <dbReference type="Proteomes" id="UP001596287"/>
    </source>
</evidence>
<feature type="chain" id="PRO_5045457295" evidence="10">
    <location>
        <begin position="22"/>
        <end position="1031"/>
    </location>
</feature>
<evidence type="ECO:0000256" key="10">
    <source>
        <dbReference type="SAM" id="SignalP"/>
    </source>
</evidence>
<dbReference type="SUPFAM" id="SSF56935">
    <property type="entry name" value="Porins"/>
    <property type="match status" value="1"/>
</dbReference>
<gene>
    <name evidence="13" type="ORF">ACFPVY_03270</name>
</gene>
<dbReference type="InterPro" id="IPR037066">
    <property type="entry name" value="Plug_dom_sf"/>
</dbReference>
<keyword evidence="14" id="KW-1185">Reference proteome</keyword>
<evidence type="ECO:0000256" key="4">
    <source>
        <dbReference type="ARBA" id="ARBA00022692"/>
    </source>
</evidence>
<accession>A0ABW1PJR5</accession>
<comment type="subcellular location">
    <subcellularLocation>
        <location evidence="1 8">Cell outer membrane</location>
        <topology evidence="1 8">Multi-pass membrane protein</topology>
    </subcellularLocation>
</comment>
<evidence type="ECO:0000256" key="1">
    <source>
        <dbReference type="ARBA" id="ARBA00004571"/>
    </source>
</evidence>
<dbReference type="InterPro" id="IPR036942">
    <property type="entry name" value="Beta-barrel_TonB_sf"/>
</dbReference>
<organism evidence="13 14">
    <name type="scientific">Flavobacterium qiangtangense</name>
    <dbReference type="NCBI Taxonomy" id="1442595"/>
    <lineage>
        <taxon>Bacteria</taxon>
        <taxon>Pseudomonadati</taxon>
        <taxon>Bacteroidota</taxon>
        <taxon>Flavobacteriia</taxon>
        <taxon>Flavobacteriales</taxon>
        <taxon>Flavobacteriaceae</taxon>
        <taxon>Flavobacterium</taxon>
    </lineage>
</organism>
<keyword evidence="3 8" id="KW-1134">Transmembrane beta strand</keyword>
<feature type="domain" description="TonB-dependent receptor-like beta-barrel" evidence="11">
    <location>
        <begin position="433"/>
        <end position="983"/>
    </location>
</feature>
<dbReference type="Gene3D" id="2.60.40.1120">
    <property type="entry name" value="Carboxypeptidase-like, regulatory domain"/>
    <property type="match status" value="1"/>
</dbReference>
<evidence type="ECO:0000313" key="13">
    <source>
        <dbReference type="EMBL" id="MFC6095655.1"/>
    </source>
</evidence>
<dbReference type="RefSeq" id="WP_379790310.1">
    <property type="nucleotide sequence ID" value="NZ_JBHSQB010000004.1"/>
</dbReference>
<dbReference type="EMBL" id="JBHSQB010000004">
    <property type="protein sequence ID" value="MFC6095655.1"/>
    <property type="molecule type" value="Genomic_DNA"/>
</dbReference>
<dbReference type="NCBIfam" id="TIGR04057">
    <property type="entry name" value="SusC_RagA_signa"/>
    <property type="match status" value="1"/>
</dbReference>
<evidence type="ECO:0000256" key="9">
    <source>
        <dbReference type="RuleBase" id="RU003357"/>
    </source>
</evidence>
<evidence type="ECO:0000256" key="2">
    <source>
        <dbReference type="ARBA" id="ARBA00022448"/>
    </source>
</evidence>
<dbReference type="Gene3D" id="2.40.170.20">
    <property type="entry name" value="TonB-dependent receptor, beta-barrel domain"/>
    <property type="match status" value="1"/>
</dbReference>
<dbReference type="SUPFAM" id="SSF49464">
    <property type="entry name" value="Carboxypeptidase regulatory domain-like"/>
    <property type="match status" value="1"/>
</dbReference>
<dbReference type="InterPro" id="IPR000531">
    <property type="entry name" value="Beta-barrel_TonB"/>
</dbReference>
<comment type="caution">
    <text evidence="13">The sequence shown here is derived from an EMBL/GenBank/DDBJ whole genome shotgun (WGS) entry which is preliminary data.</text>
</comment>
<feature type="signal peptide" evidence="10">
    <location>
        <begin position="1"/>
        <end position="21"/>
    </location>
</feature>
<comment type="similarity">
    <text evidence="8 9">Belongs to the TonB-dependent receptor family.</text>
</comment>
<evidence type="ECO:0000256" key="8">
    <source>
        <dbReference type="PROSITE-ProRule" id="PRU01360"/>
    </source>
</evidence>
<evidence type="ECO:0000256" key="7">
    <source>
        <dbReference type="ARBA" id="ARBA00023237"/>
    </source>
</evidence>
<dbReference type="Pfam" id="PF00593">
    <property type="entry name" value="TonB_dep_Rec_b-barrel"/>
    <property type="match status" value="1"/>
</dbReference>
<dbReference type="Gene3D" id="2.170.130.10">
    <property type="entry name" value="TonB-dependent receptor, plug domain"/>
    <property type="match status" value="1"/>
</dbReference>
<evidence type="ECO:0000259" key="11">
    <source>
        <dbReference type="Pfam" id="PF00593"/>
    </source>
</evidence>
<evidence type="ECO:0000256" key="5">
    <source>
        <dbReference type="ARBA" id="ARBA00023077"/>
    </source>
</evidence>